<keyword evidence="2" id="KW-1185">Reference proteome</keyword>
<reference evidence="1 2" key="1">
    <citation type="journal article" date="2019" name="Commun. Biol.">
        <title>The bagworm genome reveals a unique fibroin gene that provides high tensile strength.</title>
        <authorList>
            <person name="Kono N."/>
            <person name="Nakamura H."/>
            <person name="Ohtoshi R."/>
            <person name="Tomita M."/>
            <person name="Numata K."/>
            <person name="Arakawa K."/>
        </authorList>
    </citation>
    <scope>NUCLEOTIDE SEQUENCE [LARGE SCALE GENOMIC DNA]</scope>
</reference>
<proteinExistence type="predicted"/>
<evidence type="ECO:0000313" key="1">
    <source>
        <dbReference type="EMBL" id="GBP11295.1"/>
    </source>
</evidence>
<organism evidence="1 2">
    <name type="scientific">Eumeta variegata</name>
    <name type="common">Bagworm moth</name>
    <name type="synonym">Eumeta japonica</name>
    <dbReference type="NCBI Taxonomy" id="151549"/>
    <lineage>
        <taxon>Eukaryota</taxon>
        <taxon>Metazoa</taxon>
        <taxon>Ecdysozoa</taxon>
        <taxon>Arthropoda</taxon>
        <taxon>Hexapoda</taxon>
        <taxon>Insecta</taxon>
        <taxon>Pterygota</taxon>
        <taxon>Neoptera</taxon>
        <taxon>Endopterygota</taxon>
        <taxon>Lepidoptera</taxon>
        <taxon>Glossata</taxon>
        <taxon>Ditrysia</taxon>
        <taxon>Tineoidea</taxon>
        <taxon>Psychidae</taxon>
        <taxon>Oiketicinae</taxon>
        <taxon>Eumeta</taxon>
    </lineage>
</organism>
<dbReference type="STRING" id="151549.A0A4C1TAZ6"/>
<dbReference type="OrthoDB" id="7243514at2759"/>
<accession>A0A4C1TAZ6</accession>
<evidence type="ECO:0008006" key="3">
    <source>
        <dbReference type="Google" id="ProtNLM"/>
    </source>
</evidence>
<dbReference type="Proteomes" id="UP000299102">
    <property type="component" value="Unassembled WGS sequence"/>
</dbReference>
<name>A0A4C1TAZ6_EUMVA</name>
<dbReference type="AlphaFoldDB" id="A0A4C1TAZ6"/>
<protein>
    <recommendedName>
        <fullName evidence="3">DUF4371 domain-containing protein</fullName>
    </recommendedName>
</protein>
<evidence type="ECO:0000313" key="2">
    <source>
        <dbReference type="Proteomes" id="UP000299102"/>
    </source>
</evidence>
<comment type="caution">
    <text evidence="1">The sequence shown here is derived from an EMBL/GenBank/DDBJ whole genome shotgun (WGS) entry which is preliminary data.</text>
</comment>
<dbReference type="EMBL" id="BGZK01000046">
    <property type="protein sequence ID" value="GBP11295.1"/>
    <property type="molecule type" value="Genomic_DNA"/>
</dbReference>
<gene>
    <name evidence="1" type="ORF">EVAR_92835_1</name>
</gene>
<sequence>MDMDLQRQKHIRFQYNHFLLESIRCFQQGSFGKQDEGFNDRWNASIRLERHENSREHKTGALSLQSRSDIIGRADHELAARFSEELTYWREVLKRVVASVKFLASHGLPFRGHYEKLGSLHNENYPMTLEPMAELYPFLSKRTAQYGGKGKRCTRSLKFYNM</sequence>